<keyword evidence="4" id="KW-1185">Reference proteome</keyword>
<dbReference type="AlphaFoldDB" id="A0AAU9JU92"/>
<dbReference type="Gene3D" id="2.20.110.10">
    <property type="entry name" value="Histone H3 K4-specific methyltransferase SET7/9 N-terminal domain"/>
    <property type="match status" value="4"/>
</dbReference>
<evidence type="ECO:0008006" key="5">
    <source>
        <dbReference type="Google" id="ProtNLM"/>
    </source>
</evidence>
<protein>
    <recommendedName>
        <fullName evidence="5">MORN repeat protein</fullName>
    </recommendedName>
</protein>
<evidence type="ECO:0000256" key="2">
    <source>
        <dbReference type="SAM" id="MobiDB-lite"/>
    </source>
</evidence>
<feature type="region of interest" description="Disordered" evidence="2">
    <location>
        <begin position="218"/>
        <end position="253"/>
    </location>
</feature>
<proteinExistence type="predicted"/>
<organism evidence="3 4">
    <name type="scientific">Blepharisma stoltei</name>
    <dbReference type="NCBI Taxonomy" id="1481888"/>
    <lineage>
        <taxon>Eukaryota</taxon>
        <taxon>Sar</taxon>
        <taxon>Alveolata</taxon>
        <taxon>Ciliophora</taxon>
        <taxon>Postciliodesmatophora</taxon>
        <taxon>Heterotrichea</taxon>
        <taxon>Heterotrichida</taxon>
        <taxon>Blepharismidae</taxon>
        <taxon>Blepharisma</taxon>
    </lineage>
</organism>
<dbReference type="SUPFAM" id="SSF82185">
    <property type="entry name" value="Histone H3 K4-specific methyltransferase SET7/9 N-terminal domain"/>
    <property type="match status" value="2"/>
</dbReference>
<feature type="compositionally biased region" description="Low complexity" evidence="2">
    <location>
        <begin position="243"/>
        <end position="253"/>
    </location>
</feature>
<feature type="compositionally biased region" description="Polar residues" evidence="2">
    <location>
        <begin position="218"/>
        <end position="242"/>
    </location>
</feature>
<reference evidence="3" key="1">
    <citation type="submission" date="2021-09" db="EMBL/GenBank/DDBJ databases">
        <authorList>
            <consortium name="AG Swart"/>
            <person name="Singh M."/>
            <person name="Singh A."/>
            <person name="Seah K."/>
            <person name="Emmerich C."/>
        </authorList>
    </citation>
    <scope>NUCLEOTIDE SEQUENCE</scope>
    <source>
        <strain evidence="3">ATCC30299</strain>
    </source>
</reference>
<gene>
    <name evidence="3" type="ORF">BSTOLATCC_MIC50057</name>
</gene>
<dbReference type="Pfam" id="PF02493">
    <property type="entry name" value="MORN"/>
    <property type="match status" value="8"/>
</dbReference>
<evidence type="ECO:0000313" key="3">
    <source>
        <dbReference type="EMBL" id="CAG9329941.1"/>
    </source>
</evidence>
<comment type="caution">
    <text evidence="3">The sequence shown here is derived from an EMBL/GenBank/DDBJ whole genome shotgun (WGS) entry which is preliminary data.</text>
</comment>
<name>A0AAU9JU92_9CILI</name>
<evidence type="ECO:0000313" key="4">
    <source>
        <dbReference type="Proteomes" id="UP001162131"/>
    </source>
</evidence>
<sequence>MGNLNCKTCDCTHILEKQQEVNTQSDLTYEPSSSLPSMNSDIVKSAPKLSLSPSLAHLKPVVPKLVAVWRGYSVRKLVRHLKRQNQPNHAYFSKQEIFETLSNKIGFSSRRQNRKPYRYKSGAIYTGLWLGGFRDGYGTMEWPDGAKYEGNWSYSKPSGFGKFTHIDGDMYEGEWKRVHVAPKDTFGSGGNLAKWKDIISDGFLWLWLKQEMLKNEPNKSSVKPLSENQAKRQPQQPSLQIKSSQTSSTASVPSKLVLQSHNSQPNQEESPRRTTIELRGMDSINSRMSQINQEIQAIKEKIDTISLPSAGLLAGERTFMQYRYDNGTIYLGEWRNNMRDGKGKQIWTSGDSYEGEWLNDKQHGIGKTAWASGNQYIGNYFQDEKQGVGEYTWEDKSVYVGEWKRNRMCGVGKHKWANGREYTGEWLDGVRHGYGCMIYRNGSKYEGEFKKDKQDGAGILREADGRVMRGVWKDGKFVKPAE</sequence>
<dbReference type="Proteomes" id="UP001162131">
    <property type="component" value="Unassembled WGS sequence"/>
</dbReference>
<accession>A0AAU9JU92</accession>
<dbReference type="InterPro" id="IPR003409">
    <property type="entry name" value="MORN"/>
</dbReference>
<dbReference type="SMART" id="SM00698">
    <property type="entry name" value="MORN"/>
    <property type="match status" value="8"/>
</dbReference>
<dbReference type="PROSITE" id="PS50096">
    <property type="entry name" value="IQ"/>
    <property type="match status" value="1"/>
</dbReference>
<dbReference type="GO" id="GO:0005829">
    <property type="term" value="C:cytosol"/>
    <property type="evidence" value="ECO:0007669"/>
    <property type="project" value="TreeGrafter"/>
</dbReference>
<dbReference type="EMBL" id="CAJZBQ010000050">
    <property type="protein sequence ID" value="CAG9329941.1"/>
    <property type="molecule type" value="Genomic_DNA"/>
</dbReference>
<dbReference type="PANTHER" id="PTHR43215:SF14">
    <property type="entry name" value="RADIAL SPOKE HEAD 1 HOMOLOG"/>
    <property type="match status" value="1"/>
</dbReference>
<keyword evidence="1" id="KW-0677">Repeat</keyword>
<dbReference type="PANTHER" id="PTHR43215">
    <property type="entry name" value="RADIAL SPOKE HEAD 1 HOMOLOG"/>
    <property type="match status" value="1"/>
</dbReference>
<evidence type="ECO:0000256" key="1">
    <source>
        <dbReference type="ARBA" id="ARBA00022737"/>
    </source>
</evidence>